<accession>A0A7G9WJT3</accession>
<evidence type="ECO:0000313" key="2">
    <source>
        <dbReference type="EMBL" id="QNO18945.1"/>
    </source>
</evidence>
<feature type="domain" description="IrrE N-terminal-like" evidence="1">
    <location>
        <begin position="12"/>
        <end position="125"/>
    </location>
</feature>
<dbReference type="AlphaFoldDB" id="A0A7G9WJT3"/>
<sequence>MIEFSDLYKEIQKQGIYVFQYNVGKNKSVTIEMNKKYGIFIDMSAFSSLGESKRALAHEIGHCATGATHKACSPLDLISQHEYRANRWAAEHFLPFKELQQAMRMGYSEPWQLAEYFNISEKAVRWALRYYTESRGLSFNTES</sequence>
<dbReference type="Pfam" id="PF06114">
    <property type="entry name" value="Peptidase_M78"/>
    <property type="match status" value="1"/>
</dbReference>
<protein>
    <submittedName>
        <fullName evidence="2">ImmA/IrrE family metallo-endopeptidase</fullName>
    </submittedName>
</protein>
<dbReference type="EMBL" id="CP060696">
    <property type="protein sequence ID" value="QNO18945.1"/>
    <property type="molecule type" value="Genomic_DNA"/>
</dbReference>
<reference evidence="2 3" key="1">
    <citation type="submission" date="2020-08" db="EMBL/GenBank/DDBJ databases">
        <authorList>
            <person name="Ren C."/>
            <person name="Gu Y."/>
            <person name="Xu Y."/>
        </authorList>
    </citation>
    <scope>NUCLEOTIDE SEQUENCE [LARGE SCALE GENOMIC DNA]</scope>
    <source>
        <strain evidence="2 3">LBM18003</strain>
    </source>
</reference>
<gene>
    <name evidence="2" type="ORF">H6X83_04785</name>
</gene>
<dbReference type="KEGG" id="caml:H6X83_04785"/>
<name>A0A7G9WJT3_9FIRM</name>
<organism evidence="2 3">
    <name type="scientific">Caproicibacterium amylolyticum</name>
    <dbReference type="NCBI Taxonomy" id="2766537"/>
    <lineage>
        <taxon>Bacteria</taxon>
        <taxon>Bacillati</taxon>
        <taxon>Bacillota</taxon>
        <taxon>Clostridia</taxon>
        <taxon>Eubacteriales</taxon>
        <taxon>Oscillospiraceae</taxon>
        <taxon>Caproicibacterium</taxon>
    </lineage>
</organism>
<evidence type="ECO:0000313" key="3">
    <source>
        <dbReference type="Proteomes" id="UP000516046"/>
    </source>
</evidence>
<keyword evidence="3" id="KW-1185">Reference proteome</keyword>
<dbReference type="InterPro" id="IPR010359">
    <property type="entry name" value="IrrE_HExxH"/>
</dbReference>
<proteinExistence type="predicted"/>
<dbReference type="Proteomes" id="UP000516046">
    <property type="component" value="Chromosome"/>
</dbReference>
<dbReference type="RefSeq" id="WP_212508014.1">
    <property type="nucleotide sequence ID" value="NZ_CP060696.1"/>
</dbReference>
<evidence type="ECO:0000259" key="1">
    <source>
        <dbReference type="Pfam" id="PF06114"/>
    </source>
</evidence>